<accession>A0ABN2JQY7</accession>
<sequence length="587" mass="61472">MLRDVLTPSEWTRRGVLITVAVVLGLTFVWMAFQATLATLSLSKAADQSDVLRTALISGDQETAEAALDQLTVFADRAHDNSNGPLWWVAGHLPIVGDEAQAISTISSGLSVAVNDALPPLMDVAGQLEADNFTVRDSVIDPTLFTSIAPALSESSDAYRAVIDEVGDLDTSGLFGRLRRPVVTAQNQLLEVGTVLDTAARASDVLPQVLGADGPRTYLVAVQSNAEIRPLGGVPGTWLLVQADGGRISILETGSSSDLPPLPSAAAPLTTQELALYGTTIGTDFRNSMLNPHYPRSAELASAIFAANRGVLVDGVVSVDPVTLAYLLVGTGPIQASDGSVLTPENAVDVLLNQSYVNYPDGASQNAFFESTARAVFDVFTAGQGDPSTVLRGLATAAGERRVLVWFRDEGLEKELGDDVVAGRFDPDTDVPSVGVFLSDRTEAKLEYYLSSTTTVSSASCQDDEQELSVRTQLRSTVPTDPSGLPLSVLGLAPYAPPGTMVVRVRAYTPSGGTVGTVTVDGAEVPLETHVEGDRIVAYVEVQLAPGATSDVRVSMTGGAGQTADGRLLTTPGISPGQSDVAFRSSC</sequence>
<evidence type="ECO:0000256" key="1">
    <source>
        <dbReference type="SAM" id="MobiDB-lite"/>
    </source>
</evidence>
<feature type="region of interest" description="Disordered" evidence="1">
    <location>
        <begin position="557"/>
        <end position="587"/>
    </location>
</feature>
<evidence type="ECO:0000313" key="4">
    <source>
        <dbReference type="Proteomes" id="UP001501057"/>
    </source>
</evidence>
<evidence type="ECO:0000256" key="2">
    <source>
        <dbReference type="SAM" id="Phobius"/>
    </source>
</evidence>
<keyword evidence="2" id="KW-0812">Transmembrane</keyword>
<protein>
    <submittedName>
        <fullName evidence="3">DUF4012 domain-containing protein</fullName>
    </submittedName>
</protein>
<feature type="transmembrane region" description="Helical" evidence="2">
    <location>
        <begin position="12"/>
        <end position="33"/>
    </location>
</feature>
<dbReference type="EMBL" id="BAAAME010000003">
    <property type="protein sequence ID" value="GAA1735810.1"/>
    <property type="molecule type" value="Genomic_DNA"/>
</dbReference>
<dbReference type="RefSeq" id="WP_344199591.1">
    <property type="nucleotide sequence ID" value="NZ_BAAAME010000003.1"/>
</dbReference>
<organism evidence="3 4">
    <name type="scientific">Aeromicrobium alkaliterrae</name>
    <dbReference type="NCBI Taxonomy" id="302168"/>
    <lineage>
        <taxon>Bacteria</taxon>
        <taxon>Bacillati</taxon>
        <taxon>Actinomycetota</taxon>
        <taxon>Actinomycetes</taxon>
        <taxon>Propionibacteriales</taxon>
        <taxon>Nocardioidaceae</taxon>
        <taxon>Aeromicrobium</taxon>
    </lineage>
</organism>
<proteinExistence type="predicted"/>
<dbReference type="InterPro" id="IPR025101">
    <property type="entry name" value="DUF4012"/>
</dbReference>
<reference evidence="3 4" key="1">
    <citation type="journal article" date="2019" name="Int. J. Syst. Evol. Microbiol.">
        <title>The Global Catalogue of Microorganisms (GCM) 10K type strain sequencing project: providing services to taxonomists for standard genome sequencing and annotation.</title>
        <authorList>
            <consortium name="The Broad Institute Genomics Platform"/>
            <consortium name="The Broad Institute Genome Sequencing Center for Infectious Disease"/>
            <person name="Wu L."/>
            <person name="Ma J."/>
        </authorList>
    </citation>
    <scope>NUCLEOTIDE SEQUENCE [LARGE SCALE GENOMIC DNA]</scope>
    <source>
        <strain evidence="3 4">JCM 13518</strain>
    </source>
</reference>
<comment type="caution">
    <text evidence="3">The sequence shown here is derived from an EMBL/GenBank/DDBJ whole genome shotgun (WGS) entry which is preliminary data.</text>
</comment>
<name>A0ABN2JQY7_9ACTN</name>
<gene>
    <name evidence="3" type="ORF">GCM10009710_15300</name>
</gene>
<keyword evidence="4" id="KW-1185">Reference proteome</keyword>
<dbReference type="Proteomes" id="UP001501057">
    <property type="component" value="Unassembled WGS sequence"/>
</dbReference>
<keyword evidence="2" id="KW-0472">Membrane</keyword>
<dbReference type="Pfam" id="PF13196">
    <property type="entry name" value="DUF4012"/>
    <property type="match status" value="1"/>
</dbReference>
<evidence type="ECO:0000313" key="3">
    <source>
        <dbReference type="EMBL" id="GAA1735810.1"/>
    </source>
</evidence>
<keyword evidence="2" id="KW-1133">Transmembrane helix</keyword>